<protein>
    <submittedName>
        <fullName evidence="1">Uncharacterized protein</fullName>
    </submittedName>
</protein>
<dbReference type="EMBL" id="AWQQ01000146">
    <property type="protein sequence ID" value="PHJ36868.1"/>
    <property type="molecule type" value="Genomic_DNA"/>
</dbReference>
<comment type="caution">
    <text evidence="1">The sequence shown here is derived from an EMBL/GenBank/DDBJ whole genome shotgun (WGS) entry which is preliminary data.</text>
</comment>
<reference evidence="1 2" key="1">
    <citation type="submission" date="2013-09" db="EMBL/GenBank/DDBJ databases">
        <title>Biodegradation of hydrocarbons in the deep terrestrial subsurface : characterization of a microbial consortium composed of two Desulfotomaculum species originating from a deep geological formation.</title>
        <authorList>
            <person name="Aullo T."/>
            <person name="Berlendis S."/>
            <person name="Lascourreges J.-F."/>
            <person name="Dessort D."/>
            <person name="Saint-Laurent S."/>
            <person name="Schraauwers B."/>
            <person name="Mas J."/>
            <person name="Magot M."/>
            <person name="Ranchou-Peyruse A."/>
        </authorList>
    </citation>
    <scope>NUCLEOTIDE SEQUENCE [LARGE SCALE GENOMIC DNA]</scope>
    <source>
        <strain evidence="1 2">Bs107</strain>
    </source>
</reference>
<evidence type="ECO:0000313" key="2">
    <source>
        <dbReference type="Proteomes" id="UP000222564"/>
    </source>
</evidence>
<accession>A0A2C6MA56</accession>
<dbReference type="OrthoDB" id="1725878at2"/>
<name>A0A2C6MA56_9FIRM</name>
<evidence type="ECO:0000313" key="1">
    <source>
        <dbReference type="EMBL" id="PHJ36868.1"/>
    </source>
</evidence>
<dbReference type="RefSeq" id="WP_099084147.1">
    <property type="nucleotide sequence ID" value="NZ_AWQQ01000146.1"/>
</dbReference>
<proteinExistence type="predicted"/>
<dbReference type="AlphaFoldDB" id="A0A2C6MA56"/>
<dbReference type="Proteomes" id="UP000222564">
    <property type="component" value="Unassembled WGS sequence"/>
</dbReference>
<gene>
    <name evidence="1" type="ORF">P378_19965</name>
</gene>
<keyword evidence="2" id="KW-1185">Reference proteome</keyword>
<organism evidence="1 2">
    <name type="scientific">Desulforamulus profundi</name>
    <dbReference type="NCBI Taxonomy" id="1383067"/>
    <lineage>
        <taxon>Bacteria</taxon>
        <taxon>Bacillati</taxon>
        <taxon>Bacillota</taxon>
        <taxon>Clostridia</taxon>
        <taxon>Eubacteriales</taxon>
        <taxon>Peptococcaceae</taxon>
        <taxon>Desulforamulus</taxon>
    </lineage>
</organism>
<sequence>MTREEVAKIVEGLSREDQIWLLNEIIRQIWPQFRGKPVVLNDPSEFWDDWECALFLHNVGSNA</sequence>